<dbReference type="SMART" id="SM00448">
    <property type="entry name" value="REC"/>
    <property type="match status" value="1"/>
</dbReference>
<dbReference type="Gene3D" id="3.30.70.270">
    <property type="match status" value="1"/>
</dbReference>
<dbReference type="PROSITE" id="PS50113">
    <property type="entry name" value="PAC"/>
    <property type="match status" value="1"/>
</dbReference>
<dbReference type="EMBL" id="JABBFZ010000023">
    <property type="protein sequence ID" value="NML34592.1"/>
    <property type="molecule type" value="Genomic_DNA"/>
</dbReference>
<evidence type="ECO:0000313" key="7">
    <source>
        <dbReference type="Proteomes" id="UP000583127"/>
    </source>
</evidence>
<comment type="caution">
    <text evidence="6">The sequence shown here is derived from an EMBL/GenBank/DDBJ whole genome shotgun (WGS) entry which is preliminary data.</text>
</comment>
<dbReference type="SMART" id="SM00091">
    <property type="entry name" value="PAS"/>
    <property type="match status" value="1"/>
</dbReference>
<protein>
    <submittedName>
        <fullName evidence="6">Diguanylate cyclase</fullName>
    </submittedName>
</protein>
<name>A0A7Y0FFX6_9BURK</name>
<evidence type="ECO:0000259" key="2">
    <source>
        <dbReference type="PROSITE" id="PS50110"/>
    </source>
</evidence>
<dbReference type="Gene3D" id="3.30.450.20">
    <property type="entry name" value="PAS domain"/>
    <property type="match status" value="1"/>
</dbReference>
<dbReference type="CDD" id="cd00130">
    <property type="entry name" value="PAS"/>
    <property type="match status" value="1"/>
</dbReference>
<dbReference type="GO" id="GO:0000160">
    <property type="term" value="P:phosphorelay signal transduction system"/>
    <property type="evidence" value="ECO:0007669"/>
    <property type="project" value="InterPro"/>
</dbReference>
<evidence type="ECO:0000313" key="6">
    <source>
        <dbReference type="EMBL" id="NML34592.1"/>
    </source>
</evidence>
<dbReference type="Pfam" id="PF13426">
    <property type="entry name" value="PAS_9"/>
    <property type="match status" value="1"/>
</dbReference>
<dbReference type="InterPro" id="IPR000160">
    <property type="entry name" value="GGDEF_dom"/>
</dbReference>
<dbReference type="InterPro" id="IPR000700">
    <property type="entry name" value="PAS-assoc_C"/>
</dbReference>
<proteinExistence type="predicted"/>
<dbReference type="InterPro" id="IPR035965">
    <property type="entry name" value="PAS-like_dom_sf"/>
</dbReference>
<dbReference type="FunFam" id="3.30.70.270:FF:000001">
    <property type="entry name" value="Diguanylate cyclase domain protein"/>
    <property type="match status" value="1"/>
</dbReference>
<feature type="domain" description="GGDEF" evidence="5">
    <location>
        <begin position="297"/>
        <end position="430"/>
    </location>
</feature>
<feature type="domain" description="Response regulatory" evidence="2">
    <location>
        <begin position="2"/>
        <end position="121"/>
    </location>
</feature>
<dbReference type="SUPFAM" id="SSF52172">
    <property type="entry name" value="CheY-like"/>
    <property type="match status" value="1"/>
</dbReference>
<feature type="domain" description="PAS" evidence="3">
    <location>
        <begin position="133"/>
        <end position="174"/>
    </location>
</feature>
<dbReference type="Gene3D" id="3.40.50.2300">
    <property type="match status" value="1"/>
</dbReference>
<dbReference type="GO" id="GO:0003824">
    <property type="term" value="F:catalytic activity"/>
    <property type="evidence" value="ECO:0007669"/>
    <property type="project" value="UniProtKB-ARBA"/>
</dbReference>
<keyword evidence="7" id="KW-1185">Reference proteome</keyword>
<dbReference type="RefSeq" id="WP_169500783.1">
    <property type="nucleotide sequence ID" value="NZ_JABBFZ010000023.1"/>
</dbReference>
<dbReference type="SMART" id="SM00086">
    <property type="entry name" value="PAC"/>
    <property type="match status" value="1"/>
</dbReference>
<dbReference type="PROSITE" id="PS50112">
    <property type="entry name" value="PAS"/>
    <property type="match status" value="1"/>
</dbReference>
<dbReference type="SUPFAM" id="SSF55073">
    <property type="entry name" value="Nucleotide cyclase"/>
    <property type="match status" value="1"/>
</dbReference>
<dbReference type="CDD" id="cd01949">
    <property type="entry name" value="GGDEF"/>
    <property type="match status" value="1"/>
</dbReference>
<dbReference type="InterPro" id="IPR001610">
    <property type="entry name" value="PAC"/>
</dbReference>
<dbReference type="SMART" id="SM00267">
    <property type="entry name" value="GGDEF"/>
    <property type="match status" value="1"/>
</dbReference>
<dbReference type="InterPro" id="IPR029787">
    <property type="entry name" value="Nucleotide_cyclase"/>
</dbReference>
<organism evidence="6 7">
    <name type="scientific">Paraburkholderia antibiotica</name>
    <dbReference type="NCBI Taxonomy" id="2728839"/>
    <lineage>
        <taxon>Bacteria</taxon>
        <taxon>Pseudomonadati</taxon>
        <taxon>Pseudomonadota</taxon>
        <taxon>Betaproteobacteria</taxon>
        <taxon>Burkholderiales</taxon>
        <taxon>Burkholderiaceae</taxon>
        <taxon>Paraburkholderia</taxon>
    </lineage>
</organism>
<dbReference type="NCBIfam" id="TIGR00254">
    <property type="entry name" value="GGDEF"/>
    <property type="match status" value="1"/>
</dbReference>
<gene>
    <name evidence="6" type="ORF">HHL14_27660</name>
</gene>
<dbReference type="AlphaFoldDB" id="A0A7Y0FFX6"/>
<reference evidence="6 7" key="1">
    <citation type="submission" date="2020-04" db="EMBL/GenBank/DDBJ databases">
        <title>Paraburkholderia sp. G-4-1-8 isolated from soil.</title>
        <authorList>
            <person name="Dahal R.H."/>
        </authorList>
    </citation>
    <scope>NUCLEOTIDE SEQUENCE [LARGE SCALE GENOMIC DNA]</scope>
    <source>
        <strain evidence="6 7">G-4-1-8</strain>
    </source>
</reference>
<dbReference type="PANTHER" id="PTHR44757:SF2">
    <property type="entry name" value="BIOFILM ARCHITECTURE MAINTENANCE PROTEIN MBAA"/>
    <property type="match status" value="1"/>
</dbReference>
<dbReference type="SUPFAM" id="SSF55785">
    <property type="entry name" value="PYP-like sensor domain (PAS domain)"/>
    <property type="match status" value="1"/>
</dbReference>
<evidence type="ECO:0000259" key="5">
    <source>
        <dbReference type="PROSITE" id="PS50887"/>
    </source>
</evidence>
<sequence length="442" mass="48742">MKILVIEEDQAFVSHLKSVLRRSGCDIHVANDGQKGLNLFCTEEVDLILVGIDLPVISGLELTATIRDIEAMQQLSPTPIIVLTSEDHAVDCVTAVRAGADDMLAKTVCRDVLKAKILAFARMSAVKRQLGITNGMLNNILNSVSEGIHVLDMNGTIIAENAAAIEMLGWADKESLIGRSGHETIHHHRADRFAFPVEDCPIYATLGDGQSRHVVDDLFWRKDNACFPVEYKCAPLRDQAGNMYGVTVVFRDISERKKAERQIVYLAQHCSLTDLPNRLLFGDRFQQATLNAKRAQTKFALLFVDIDHFKPVNDRYGHAVGDSLLEHIGKRLKQCFRKSDTVARVGGDEFVAILADVRGIEDAASFAEKVRQSIEEPFQIGARVLHVSASIGVAVYPDDGADEQSLRSNADQAMYQAKSRGGNAVAIYSSPSSTMRSQFFDQ</sequence>
<dbReference type="InterPro" id="IPR052155">
    <property type="entry name" value="Biofilm_reg_signaling"/>
</dbReference>
<evidence type="ECO:0000259" key="3">
    <source>
        <dbReference type="PROSITE" id="PS50112"/>
    </source>
</evidence>
<dbReference type="InterPro" id="IPR000014">
    <property type="entry name" value="PAS"/>
</dbReference>
<accession>A0A7Y0FFX6</accession>
<dbReference type="Proteomes" id="UP000583127">
    <property type="component" value="Unassembled WGS sequence"/>
</dbReference>
<dbReference type="Pfam" id="PF00990">
    <property type="entry name" value="GGDEF"/>
    <property type="match status" value="1"/>
</dbReference>
<dbReference type="InterPro" id="IPR043128">
    <property type="entry name" value="Rev_trsase/Diguanyl_cyclase"/>
</dbReference>
<dbReference type="PROSITE" id="PS50110">
    <property type="entry name" value="RESPONSE_REGULATORY"/>
    <property type="match status" value="1"/>
</dbReference>
<dbReference type="InterPro" id="IPR011006">
    <property type="entry name" value="CheY-like_superfamily"/>
</dbReference>
<dbReference type="InterPro" id="IPR001789">
    <property type="entry name" value="Sig_transdc_resp-reg_receiver"/>
</dbReference>
<evidence type="ECO:0000259" key="4">
    <source>
        <dbReference type="PROSITE" id="PS50113"/>
    </source>
</evidence>
<dbReference type="PROSITE" id="PS50887">
    <property type="entry name" value="GGDEF"/>
    <property type="match status" value="1"/>
</dbReference>
<evidence type="ECO:0000256" key="1">
    <source>
        <dbReference type="PROSITE-ProRule" id="PRU00169"/>
    </source>
</evidence>
<feature type="domain" description="PAC" evidence="4">
    <location>
        <begin position="213"/>
        <end position="265"/>
    </location>
</feature>
<dbReference type="Pfam" id="PF00072">
    <property type="entry name" value="Response_reg"/>
    <property type="match status" value="1"/>
</dbReference>
<comment type="caution">
    <text evidence="1">Lacks conserved residue(s) required for the propagation of feature annotation.</text>
</comment>
<dbReference type="PANTHER" id="PTHR44757">
    <property type="entry name" value="DIGUANYLATE CYCLASE DGCP"/>
    <property type="match status" value="1"/>
</dbReference>
<dbReference type="NCBIfam" id="TIGR00229">
    <property type="entry name" value="sensory_box"/>
    <property type="match status" value="1"/>
</dbReference>